<dbReference type="InterPro" id="IPR001932">
    <property type="entry name" value="PPM-type_phosphatase-like_dom"/>
</dbReference>
<proteinExistence type="predicted"/>
<dbReference type="Gene3D" id="3.60.40.10">
    <property type="entry name" value="PPM-type phosphatase domain"/>
    <property type="match status" value="1"/>
</dbReference>
<dbReference type="SMART" id="SM00331">
    <property type="entry name" value="PP2C_SIG"/>
    <property type="match status" value="1"/>
</dbReference>
<gene>
    <name evidence="2" type="ORF">DSYM_00870</name>
</gene>
<dbReference type="Pfam" id="PF13672">
    <property type="entry name" value="PP2C_2"/>
    <property type="match status" value="1"/>
</dbReference>
<dbReference type="AlphaFoldDB" id="A0A809QXW9"/>
<organism evidence="2 3">
    <name type="scientific">Candidatus Desulfobacillus denitrificans</name>
    <dbReference type="NCBI Taxonomy" id="2608985"/>
    <lineage>
        <taxon>Bacteria</taxon>
        <taxon>Pseudomonadati</taxon>
        <taxon>Pseudomonadota</taxon>
        <taxon>Betaproteobacteria</taxon>
        <taxon>Candidatus Desulfobacillus</taxon>
    </lineage>
</organism>
<evidence type="ECO:0000313" key="3">
    <source>
        <dbReference type="Proteomes" id="UP000662914"/>
    </source>
</evidence>
<dbReference type="KEGG" id="ddz:DSYM_00870"/>
<dbReference type="CDD" id="cd00143">
    <property type="entry name" value="PP2Cc"/>
    <property type="match status" value="1"/>
</dbReference>
<protein>
    <submittedName>
        <fullName evidence="2">Phosphatase</fullName>
    </submittedName>
</protein>
<sequence length="306" mass="33454">MKFTIYQESRPGKRPTNEDRIAYSYSRDALLMVVADGMGGHLHGEVAAQIAVQYITEAFQREAKPSLKDPFLFLSGALTNAHHAILDYAADRLLPEAPRTTCVACIVQDSIAYWAHAGDSRLYTIRGGRVIAQTRDHSRVARMVEDGLISAEDAIHHPARNRIFSCLGGVTAPQIDFSKKTPLMSGDVLLLCTDGLWGPLPNDVIPRALATGNVVQATPALLNQAEARGGENADNLSLIAIRWEDSYAEDTLGSVSTKTMPIDSFTTQMEAFAKARKGTQPMPSLSDEDIERAIQEINAAIRKYSK</sequence>
<accession>A0A809QXW9</accession>
<reference evidence="2" key="1">
    <citation type="journal article" name="DNA Res.">
        <title>The physiological potential of anammox bacteria as revealed by their core genome structure.</title>
        <authorList>
            <person name="Okubo T."/>
            <person name="Toyoda A."/>
            <person name="Fukuhara K."/>
            <person name="Uchiyama I."/>
            <person name="Harigaya Y."/>
            <person name="Kuroiwa M."/>
            <person name="Suzuki T."/>
            <person name="Murakami Y."/>
            <person name="Suwa Y."/>
            <person name="Takami H."/>
        </authorList>
    </citation>
    <scope>NUCLEOTIDE SEQUENCE</scope>
    <source>
        <strain evidence="2">317325-3</strain>
    </source>
</reference>
<dbReference type="EMBL" id="AP021857">
    <property type="protein sequence ID" value="BBO19388.1"/>
    <property type="molecule type" value="Genomic_DNA"/>
</dbReference>
<dbReference type="SUPFAM" id="SSF81606">
    <property type="entry name" value="PP2C-like"/>
    <property type="match status" value="1"/>
</dbReference>
<evidence type="ECO:0000259" key="1">
    <source>
        <dbReference type="PROSITE" id="PS51746"/>
    </source>
</evidence>
<dbReference type="SMART" id="SM00332">
    <property type="entry name" value="PP2Cc"/>
    <property type="match status" value="1"/>
</dbReference>
<dbReference type="PROSITE" id="PS51746">
    <property type="entry name" value="PPM_2"/>
    <property type="match status" value="1"/>
</dbReference>
<evidence type="ECO:0000313" key="2">
    <source>
        <dbReference type="EMBL" id="BBO19388.1"/>
    </source>
</evidence>
<feature type="domain" description="PPM-type phosphatase" evidence="1">
    <location>
        <begin position="4"/>
        <end position="243"/>
    </location>
</feature>
<name>A0A809QXW9_9PROT</name>
<dbReference type="Proteomes" id="UP000662914">
    <property type="component" value="Chromosome"/>
</dbReference>
<dbReference type="InterPro" id="IPR036457">
    <property type="entry name" value="PPM-type-like_dom_sf"/>
</dbReference>